<evidence type="ECO:0000313" key="11">
    <source>
        <dbReference type="EMBL" id="HGZ11758.1"/>
    </source>
</evidence>
<keyword evidence="11" id="KW-0966">Cell projection</keyword>
<feature type="transmembrane region" description="Helical" evidence="10">
    <location>
        <begin position="120"/>
        <end position="137"/>
    </location>
</feature>
<dbReference type="GO" id="GO:0009425">
    <property type="term" value="C:bacterial-type flagellum basal body"/>
    <property type="evidence" value="ECO:0007669"/>
    <property type="project" value="UniProtKB-SubCell"/>
</dbReference>
<keyword evidence="4 10" id="KW-1003">Cell membrane</keyword>
<proteinExistence type="inferred from homology"/>
<evidence type="ECO:0000256" key="5">
    <source>
        <dbReference type="ARBA" id="ARBA00022692"/>
    </source>
</evidence>
<keyword evidence="11" id="KW-0969">Cilium</keyword>
<organism evidence="11">
    <name type="scientific">Desulfobacca acetoxidans</name>
    <dbReference type="NCBI Taxonomy" id="60893"/>
    <lineage>
        <taxon>Bacteria</taxon>
        <taxon>Pseudomonadati</taxon>
        <taxon>Thermodesulfobacteriota</taxon>
        <taxon>Desulfobaccia</taxon>
        <taxon>Desulfobaccales</taxon>
        <taxon>Desulfobaccaceae</taxon>
        <taxon>Desulfobacca</taxon>
    </lineage>
</organism>
<name>A0A7C5EPW5_9BACT</name>
<evidence type="ECO:0000256" key="10">
    <source>
        <dbReference type="RuleBase" id="RU362071"/>
    </source>
</evidence>
<dbReference type="PRINTS" id="PR00953">
    <property type="entry name" value="TYPE3IMRPROT"/>
</dbReference>
<dbReference type="NCBIfam" id="TIGR01400">
    <property type="entry name" value="fliR"/>
    <property type="match status" value="1"/>
</dbReference>
<comment type="function">
    <text evidence="1 10">Role in flagellar biosynthesis.</text>
</comment>
<reference evidence="11" key="1">
    <citation type="journal article" date="2020" name="mSystems">
        <title>Genome- and Community-Level Interaction Insights into Carbon Utilization and Element Cycling Functions of Hydrothermarchaeota in Hydrothermal Sediment.</title>
        <authorList>
            <person name="Zhou Z."/>
            <person name="Liu Y."/>
            <person name="Xu W."/>
            <person name="Pan J."/>
            <person name="Luo Z.H."/>
            <person name="Li M."/>
        </authorList>
    </citation>
    <scope>NUCLEOTIDE SEQUENCE [LARGE SCALE GENOMIC DNA]</scope>
    <source>
        <strain evidence="11">SpSt-853</strain>
    </source>
</reference>
<feature type="transmembrane region" description="Helical" evidence="10">
    <location>
        <begin position="6"/>
        <end position="25"/>
    </location>
</feature>
<sequence length="258" mass="28425">MDSLITSWHNFLLVSLRVGCLLLFLPPWDNRLLPGTVKVFFTLGFSLAVTPLVAPHLPPFPTTWIAGLYLILREILWGLSVGLLFRFLFAGIQMAGNLVSIQMGFGMATLLDPQSQAQNTLLGEILVLLALMVFLTIDGHHVLLRFLVQSFEELPLDSNLTFPRVLGGYLSSMGNLMFSLGIQLLAPVLALLWLTQLALGLMARAVPQIHVLVVGFPLTIAVGLFFLTLTFMVLGPALVDQFAALRIPLHRVLESWKG</sequence>
<gene>
    <name evidence="11" type="primary">fliR</name>
    <name evidence="11" type="ORF">ENW48_06025</name>
</gene>
<keyword evidence="11" id="KW-0282">Flagellum</keyword>
<dbReference type="InterPro" id="IPR006303">
    <property type="entry name" value="FliR"/>
</dbReference>
<evidence type="ECO:0000256" key="1">
    <source>
        <dbReference type="ARBA" id="ARBA00002578"/>
    </source>
</evidence>
<comment type="subcellular location">
    <subcellularLocation>
        <location evidence="10">Cell membrane</location>
        <topology evidence="10">Multi-pass membrane protein</topology>
    </subcellularLocation>
    <subcellularLocation>
        <location evidence="10">Bacterial flagellum basal body</location>
    </subcellularLocation>
</comment>
<feature type="transmembrane region" description="Helical" evidence="10">
    <location>
        <begin position="75"/>
        <end position="99"/>
    </location>
</feature>
<evidence type="ECO:0000256" key="6">
    <source>
        <dbReference type="ARBA" id="ARBA00022989"/>
    </source>
</evidence>
<dbReference type="PANTHER" id="PTHR30065:SF1">
    <property type="entry name" value="SURFACE PRESENTATION OF ANTIGENS PROTEIN SPAR"/>
    <property type="match status" value="1"/>
</dbReference>
<comment type="caution">
    <text evidence="11">The sequence shown here is derived from an EMBL/GenBank/DDBJ whole genome shotgun (WGS) entry which is preliminary data.</text>
</comment>
<evidence type="ECO:0000256" key="4">
    <source>
        <dbReference type="ARBA" id="ARBA00022475"/>
    </source>
</evidence>
<evidence type="ECO:0000256" key="8">
    <source>
        <dbReference type="ARBA" id="ARBA00023143"/>
    </source>
</evidence>
<comment type="similarity">
    <text evidence="2 10">Belongs to the FliR/MopE/SpaR family.</text>
</comment>
<dbReference type="GO" id="GO:0006605">
    <property type="term" value="P:protein targeting"/>
    <property type="evidence" value="ECO:0007669"/>
    <property type="project" value="UniProtKB-UniRule"/>
</dbReference>
<dbReference type="Pfam" id="PF01311">
    <property type="entry name" value="Bac_export_1"/>
    <property type="match status" value="1"/>
</dbReference>
<evidence type="ECO:0000256" key="3">
    <source>
        <dbReference type="ARBA" id="ARBA00021717"/>
    </source>
</evidence>
<keyword evidence="5 10" id="KW-0812">Transmembrane</keyword>
<keyword evidence="7 10" id="KW-0472">Membrane</keyword>
<dbReference type="InterPro" id="IPR002010">
    <property type="entry name" value="T3SS_IM_R"/>
</dbReference>
<feature type="transmembrane region" description="Helical" evidence="10">
    <location>
        <begin position="211"/>
        <end position="234"/>
    </location>
</feature>
<dbReference type="GO" id="GO:0044780">
    <property type="term" value="P:bacterial-type flagellum assembly"/>
    <property type="evidence" value="ECO:0007669"/>
    <property type="project" value="UniProtKB-UniRule"/>
</dbReference>
<evidence type="ECO:0000256" key="7">
    <source>
        <dbReference type="ARBA" id="ARBA00023136"/>
    </source>
</evidence>
<feature type="transmembrane region" description="Helical" evidence="10">
    <location>
        <begin position="37"/>
        <end position="55"/>
    </location>
</feature>
<protein>
    <recommendedName>
        <fullName evidence="3 9">Flagellar biosynthetic protein FliR</fullName>
    </recommendedName>
</protein>
<dbReference type="AlphaFoldDB" id="A0A7C5EPW5"/>
<evidence type="ECO:0000256" key="2">
    <source>
        <dbReference type="ARBA" id="ARBA00009772"/>
    </source>
</evidence>
<keyword evidence="8 10" id="KW-0975">Bacterial flagellum</keyword>
<feature type="transmembrane region" description="Helical" evidence="10">
    <location>
        <begin position="176"/>
        <end position="199"/>
    </location>
</feature>
<dbReference type="PANTHER" id="PTHR30065">
    <property type="entry name" value="FLAGELLAR BIOSYNTHETIC PROTEIN FLIR"/>
    <property type="match status" value="1"/>
</dbReference>
<keyword evidence="6 10" id="KW-1133">Transmembrane helix</keyword>
<accession>A0A7C5EPW5</accession>
<evidence type="ECO:0000256" key="9">
    <source>
        <dbReference type="NCBIfam" id="TIGR01400"/>
    </source>
</evidence>
<dbReference type="GO" id="GO:0005886">
    <property type="term" value="C:plasma membrane"/>
    <property type="evidence" value="ECO:0007669"/>
    <property type="project" value="UniProtKB-SubCell"/>
</dbReference>
<dbReference type="EMBL" id="DTKJ01000042">
    <property type="protein sequence ID" value="HGZ11758.1"/>
    <property type="molecule type" value="Genomic_DNA"/>
</dbReference>